<dbReference type="NCBIfam" id="NF007866">
    <property type="entry name" value="PRK10577.1-2"/>
    <property type="match status" value="1"/>
</dbReference>
<dbReference type="InterPro" id="IPR037294">
    <property type="entry name" value="ABC_BtuC-like"/>
</dbReference>
<feature type="transmembrane region" description="Helical" evidence="8">
    <location>
        <begin position="61"/>
        <end position="82"/>
    </location>
</feature>
<feature type="transmembrane region" description="Helical" evidence="8">
    <location>
        <begin position="385"/>
        <end position="404"/>
    </location>
</feature>
<evidence type="ECO:0000256" key="8">
    <source>
        <dbReference type="SAM" id="Phobius"/>
    </source>
</evidence>
<protein>
    <submittedName>
        <fullName evidence="9">Permease component of an ABC superfamily ferric hydroxamate transporter</fullName>
    </submittedName>
</protein>
<dbReference type="Pfam" id="PF01032">
    <property type="entry name" value="FecCD"/>
    <property type="match status" value="2"/>
</dbReference>
<dbReference type="SUPFAM" id="SSF81345">
    <property type="entry name" value="ABC transporter involved in vitamin B12 uptake, BtuC"/>
    <property type="match status" value="2"/>
</dbReference>
<dbReference type="AlphaFoldDB" id="A0A085JEV1"/>
<dbReference type="PANTHER" id="PTHR30472">
    <property type="entry name" value="FERRIC ENTEROBACTIN TRANSPORT SYSTEM PERMEASE PROTEIN"/>
    <property type="match status" value="1"/>
</dbReference>
<name>A0A085JEV1_9GAMM</name>
<dbReference type="GO" id="GO:0005886">
    <property type="term" value="C:plasma membrane"/>
    <property type="evidence" value="ECO:0007669"/>
    <property type="project" value="UniProtKB-SubCell"/>
</dbReference>
<evidence type="ECO:0000256" key="7">
    <source>
        <dbReference type="ARBA" id="ARBA00023136"/>
    </source>
</evidence>
<evidence type="ECO:0000313" key="9">
    <source>
        <dbReference type="EMBL" id="KFD18997.1"/>
    </source>
</evidence>
<comment type="similarity">
    <text evidence="2">Belongs to the binding-protein-dependent transport system permease family. FecCD subfamily.</text>
</comment>
<reference evidence="9 10" key="1">
    <citation type="submission" date="2014-05" db="EMBL/GenBank/DDBJ databases">
        <title>ATOL: Assembling a taxonomically balanced genome-scale reconstruction of the evolutionary history of the Enterobacteriaceae.</title>
        <authorList>
            <person name="Plunkett G.III."/>
            <person name="Neeno-Eckwall E.C."/>
            <person name="Glasner J.D."/>
            <person name="Perna N.T."/>
        </authorList>
    </citation>
    <scope>NUCLEOTIDE SEQUENCE [LARGE SCALE GENOMIC DNA]</scope>
    <source>
        <strain evidence="9 10">ATCC 33301</strain>
    </source>
</reference>
<feature type="transmembrane region" description="Helical" evidence="8">
    <location>
        <begin position="440"/>
        <end position="462"/>
    </location>
</feature>
<keyword evidence="7 8" id="KW-0472">Membrane</keyword>
<dbReference type="EMBL" id="JMPR01000035">
    <property type="protein sequence ID" value="KFD18997.1"/>
    <property type="molecule type" value="Genomic_DNA"/>
</dbReference>
<evidence type="ECO:0000256" key="2">
    <source>
        <dbReference type="ARBA" id="ARBA00007935"/>
    </source>
</evidence>
<dbReference type="Gene3D" id="1.10.3470.10">
    <property type="entry name" value="ABC transporter involved in vitamin B12 uptake, BtuC"/>
    <property type="match status" value="2"/>
</dbReference>
<feature type="transmembrane region" description="Helical" evidence="8">
    <location>
        <begin position="347"/>
        <end position="365"/>
    </location>
</feature>
<organism evidence="9 10">
    <name type="scientific">Tatumella ptyseos ATCC 33301</name>
    <dbReference type="NCBI Taxonomy" id="1005995"/>
    <lineage>
        <taxon>Bacteria</taxon>
        <taxon>Pseudomonadati</taxon>
        <taxon>Pseudomonadota</taxon>
        <taxon>Gammaproteobacteria</taxon>
        <taxon>Enterobacterales</taxon>
        <taxon>Erwiniaceae</taxon>
        <taxon>Tatumella</taxon>
    </lineage>
</organism>
<dbReference type="RefSeq" id="WP_029990299.1">
    <property type="nucleotide sequence ID" value="NZ_ATMJ01000021.1"/>
</dbReference>
<dbReference type="GO" id="GO:0022857">
    <property type="term" value="F:transmembrane transporter activity"/>
    <property type="evidence" value="ECO:0007669"/>
    <property type="project" value="InterPro"/>
</dbReference>
<accession>A0A085JEV1</accession>
<comment type="caution">
    <text evidence="9">The sequence shown here is derived from an EMBL/GenBank/DDBJ whole genome shotgun (WGS) entry which is preliminary data.</text>
</comment>
<feature type="transmembrane region" description="Helical" evidence="8">
    <location>
        <begin position="514"/>
        <end position="538"/>
    </location>
</feature>
<evidence type="ECO:0000256" key="5">
    <source>
        <dbReference type="ARBA" id="ARBA00022692"/>
    </source>
</evidence>
<feature type="transmembrane region" description="Helical" evidence="8">
    <location>
        <begin position="471"/>
        <end position="494"/>
    </location>
</feature>
<dbReference type="CDD" id="cd06550">
    <property type="entry name" value="TM_ABC_iron-siderophores_like"/>
    <property type="match status" value="1"/>
</dbReference>
<keyword evidence="3" id="KW-0813">Transport</keyword>
<sequence>MRKPVGILLILLLCLSAAGLLLTNTLHYVHPPGIAQLTPPAAANLLLQQHLLFQYSFLPRIAVALLAGGALGLAGWLCQLLLKNPLAEPATLGIASGAQLGLTLATLLGGGVLAGQGFSLAGAMVCMLIIFALSRQHQLSTLTLLLTGLLIGLFCSALQNGLTLFRHEQLQDLFIWSSGDLAQNDWSVARRLAPVLILTTLLTLLFSRALNLLRLSDAIVDSLGGRSQKIRLVGLALVTVLCGWTVSQAGIIGFIGLFAPQICRLYPHQRFISHMLRVMLFGALILLICDQLSILAGSAGYPLTAGNITAIGGIPLMLWIIARARFVTAPDLRTPVSRTLSMNGKKCALLVLLMIIVALICFAIQRNASGISFSVHDPLAFRWPRAMVAGSCGGLLAIAGVILQRLTANPLASPEVLGVNSGAACGVVLMLLFFPVSGGIAMFPAALAGALLSLGIIICFAFGRRTSSPRILLAGTALSALSAAVISILLASGAPNTSQIISWLSGSSLGATPQMALIGLALFLVALPVALLFSRWLTLLPLGREVASSLGIALRPVTAVLLIFCAVLSACATLLLGPMSFIGLLAPRVVSQAGLRSMTVALPVAAVTGAVLMMVADTLGRLVIFPFQIPAGIMAVLLGTPLFIGLLCGKKRNG</sequence>
<evidence type="ECO:0000256" key="3">
    <source>
        <dbReference type="ARBA" id="ARBA00022448"/>
    </source>
</evidence>
<evidence type="ECO:0000256" key="4">
    <source>
        <dbReference type="ARBA" id="ARBA00022475"/>
    </source>
</evidence>
<feature type="transmembrane region" description="Helical" evidence="8">
    <location>
        <begin position="623"/>
        <end position="647"/>
    </location>
</feature>
<feature type="transmembrane region" description="Helical" evidence="8">
    <location>
        <begin position="305"/>
        <end position="326"/>
    </location>
</feature>
<gene>
    <name evidence="9" type="primary">fhuB</name>
    <name evidence="9" type="ORF">GTPT_2298</name>
</gene>
<keyword evidence="10" id="KW-1185">Reference proteome</keyword>
<dbReference type="PANTHER" id="PTHR30472:SF37">
    <property type="entry name" value="FE(3+) DICITRATE TRANSPORT SYSTEM PERMEASE PROTEIN FECD-RELATED"/>
    <property type="match status" value="1"/>
</dbReference>
<evidence type="ECO:0000313" key="10">
    <source>
        <dbReference type="Proteomes" id="UP000028602"/>
    </source>
</evidence>
<feature type="transmembrane region" description="Helical" evidence="8">
    <location>
        <begin position="230"/>
        <end position="258"/>
    </location>
</feature>
<feature type="transmembrane region" description="Helical" evidence="8">
    <location>
        <begin position="598"/>
        <end position="616"/>
    </location>
</feature>
<dbReference type="eggNOG" id="COG0609">
    <property type="taxonomic scope" value="Bacteria"/>
</dbReference>
<feature type="transmembrane region" description="Helical" evidence="8">
    <location>
        <begin position="139"/>
        <end position="158"/>
    </location>
</feature>
<dbReference type="Proteomes" id="UP000028602">
    <property type="component" value="Unassembled WGS sequence"/>
</dbReference>
<dbReference type="GO" id="GO:0033214">
    <property type="term" value="P:siderophore-iron import into cell"/>
    <property type="evidence" value="ECO:0007669"/>
    <property type="project" value="TreeGrafter"/>
</dbReference>
<dbReference type="InterPro" id="IPR000522">
    <property type="entry name" value="ABC_transptr_permease_BtuC"/>
</dbReference>
<proteinExistence type="inferred from homology"/>
<feature type="transmembrane region" description="Helical" evidence="8">
    <location>
        <begin position="559"/>
        <end position="586"/>
    </location>
</feature>
<feature type="transmembrane region" description="Helical" evidence="8">
    <location>
        <begin position="102"/>
        <end position="133"/>
    </location>
</feature>
<feature type="transmembrane region" description="Helical" evidence="8">
    <location>
        <begin position="278"/>
        <end position="299"/>
    </location>
</feature>
<keyword evidence="6 8" id="KW-1133">Transmembrane helix</keyword>
<evidence type="ECO:0000256" key="1">
    <source>
        <dbReference type="ARBA" id="ARBA00004651"/>
    </source>
</evidence>
<keyword evidence="5 8" id="KW-0812">Transmembrane</keyword>
<keyword evidence="4" id="KW-1003">Cell membrane</keyword>
<comment type="subcellular location">
    <subcellularLocation>
        <location evidence="1">Cell membrane</location>
        <topology evidence="1">Multi-pass membrane protein</topology>
    </subcellularLocation>
</comment>
<feature type="transmembrane region" description="Helical" evidence="8">
    <location>
        <begin position="416"/>
        <end position="434"/>
    </location>
</feature>
<evidence type="ECO:0000256" key="6">
    <source>
        <dbReference type="ARBA" id="ARBA00022989"/>
    </source>
</evidence>